<dbReference type="Gene3D" id="3.10.50.40">
    <property type="match status" value="1"/>
</dbReference>
<dbReference type="SUPFAM" id="SSF109998">
    <property type="entry name" value="Triger factor/SurA peptide-binding domain-like"/>
    <property type="match status" value="1"/>
</dbReference>
<comment type="catalytic activity">
    <reaction evidence="1">
        <text>[protein]-peptidylproline (omega=180) = [protein]-peptidylproline (omega=0)</text>
        <dbReference type="Rhea" id="RHEA:16237"/>
        <dbReference type="Rhea" id="RHEA-COMP:10747"/>
        <dbReference type="Rhea" id="RHEA-COMP:10748"/>
        <dbReference type="ChEBI" id="CHEBI:83833"/>
        <dbReference type="ChEBI" id="CHEBI:83834"/>
        <dbReference type="EC" id="5.2.1.8"/>
    </reaction>
</comment>
<evidence type="ECO:0000256" key="3">
    <source>
        <dbReference type="ARBA" id="ARBA00013194"/>
    </source>
</evidence>
<dbReference type="EMBL" id="CP014691">
    <property type="protein sequence ID" value="AQS87400.1"/>
    <property type="molecule type" value="Genomic_DNA"/>
</dbReference>
<evidence type="ECO:0000256" key="5">
    <source>
        <dbReference type="ARBA" id="ARBA00023110"/>
    </source>
</evidence>
<evidence type="ECO:0000256" key="4">
    <source>
        <dbReference type="ARBA" id="ARBA00018370"/>
    </source>
</evidence>
<reference evidence="8 9" key="1">
    <citation type="submission" date="2016-03" db="EMBL/GenBank/DDBJ databases">
        <title>Acetic acid bacteria sequencing.</title>
        <authorList>
            <person name="Brandt J."/>
            <person name="Jakob F."/>
            <person name="Vogel R.F."/>
        </authorList>
    </citation>
    <scope>NUCLEOTIDE SEQUENCE [LARGE SCALE GENOMIC DNA]</scope>
    <source>
        <strain evidence="8 9">NBRC 101099</strain>
    </source>
</reference>
<dbReference type="SUPFAM" id="SSF54534">
    <property type="entry name" value="FKBP-like"/>
    <property type="match status" value="1"/>
</dbReference>
<evidence type="ECO:0000256" key="6">
    <source>
        <dbReference type="ARBA" id="ARBA00030642"/>
    </source>
</evidence>
<dbReference type="InterPro" id="IPR046357">
    <property type="entry name" value="PPIase_dom_sf"/>
</dbReference>
<dbReference type="Proteomes" id="UP000188604">
    <property type="component" value="Chromosome"/>
</dbReference>
<dbReference type="Pfam" id="PF13616">
    <property type="entry name" value="Rotamase_3"/>
    <property type="match status" value="1"/>
</dbReference>
<dbReference type="InterPro" id="IPR050245">
    <property type="entry name" value="PrsA_foldase"/>
</dbReference>
<organism evidence="8 9">
    <name type="scientific">Neoasaia chiangmaiensis</name>
    <dbReference type="NCBI Taxonomy" id="320497"/>
    <lineage>
        <taxon>Bacteria</taxon>
        <taxon>Pseudomonadati</taxon>
        <taxon>Pseudomonadota</taxon>
        <taxon>Alphaproteobacteria</taxon>
        <taxon>Acetobacterales</taxon>
        <taxon>Acetobacteraceae</taxon>
        <taxon>Neoasaia</taxon>
    </lineage>
</organism>
<dbReference type="STRING" id="320497.A0U93_04995"/>
<dbReference type="InterPro" id="IPR027304">
    <property type="entry name" value="Trigger_fact/SurA_dom_sf"/>
</dbReference>
<dbReference type="InterPro" id="IPR000297">
    <property type="entry name" value="PPIase_PpiC"/>
</dbReference>
<dbReference type="EC" id="5.2.1.8" evidence="3"/>
<proteinExistence type="inferred from homology"/>
<keyword evidence="9" id="KW-1185">Reference proteome</keyword>
<protein>
    <recommendedName>
        <fullName evidence="4">Parvulin-like PPIase</fullName>
        <ecNumber evidence="3">5.2.1.8</ecNumber>
    </recommendedName>
    <alternativeName>
        <fullName evidence="6">Peptidyl-prolyl cis-trans isomerase plp</fullName>
    </alternativeName>
    <alternativeName>
        <fullName evidence="7">Rotamase plp</fullName>
    </alternativeName>
</protein>
<keyword evidence="5" id="KW-0697">Rotamase</keyword>
<evidence type="ECO:0000313" key="8">
    <source>
        <dbReference type="EMBL" id="AQS87400.1"/>
    </source>
</evidence>
<keyword evidence="8" id="KW-0413">Isomerase</keyword>
<dbReference type="OrthoDB" id="14196at2"/>
<name>A0A1U9KNW7_9PROT</name>
<accession>A0A1U9KNW7</accession>
<dbReference type="RefSeq" id="WP_077806381.1">
    <property type="nucleotide sequence ID" value="NZ_BJXS01000009.1"/>
</dbReference>
<dbReference type="GO" id="GO:0003755">
    <property type="term" value="F:peptidyl-prolyl cis-trans isomerase activity"/>
    <property type="evidence" value="ECO:0007669"/>
    <property type="project" value="UniProtKB-KW"/>
</dbReference>
<dbReference type="PROSITE" id="PS50198">
    <property type="entry name" value="PPIC_PPIASE_2"/>
    <property type="match status" value="1"/>
</dbReference>
<gene>
    <name evidence="8" type="ORF">A0U93_04995</name>
</gene>
<dbReference type="AlphaFoldDB" id="A0A1U9KNW7"/>
<dbReference type="PANTHER" id="PTHR47245">
    <property type="entry name" value="PEPTIDYLPROLYL ISOMERASE"/>
    <property type="match status" value="1"/>
</dbReference>
<evidence type="ECO:0000256" key="2">
    <source>
        <dbReference type="ARBA" id="ARBA00007656"/>
    </source>
</evidence>
<evidence type="ECO:0000313" key="9">
    <source>
        <dbReference type="Proteomes" id="UP000188604"/>
    </source>
</evidence>
<sequence>MRLTRSALACAALLSGSMLIAPSFAAPAASPAPAAAPAAPSNPNPLIASVNGQDIHLDDVKRAAANLPPQARQLPANTLIGLLVGQLIDQKAIQIQAYKEGLDKQPNIKSEMQSAADGALQNAYLQQKVAPLVTEDAIKQSYQTNYADKKGEEEVHARHILVATEAQAQDVIKQLNHGADFAKLAEKLSTDKGSGASGGDLGWFKKGDMLPAFSDAAFKMKPNTVSTTPVKTQYGYHVIQVLGTRVAPVPPLSQVHDQIRQELIRDDVRKVVAEAQSQVKIVRYDAQGKPIAAPMPTTPVAK</sequence>
<dbReference type="PROSITE" id="PS01096">
    <property type="entry name" value="PPIC_PPIASE_1"/>
    <property type="match status" value="1"/>
</dbReference>
<dbReference type="KEGG" id="nch:A0U93_04995"/>
<dbReference type="InterPro" id="IPR023058">
    <property type="entry name" value="PPIase_PpiC_CS"/>
</dbReference>
<evidence type="ECO:0000256" key="7">
    <source>
        <dbReference type="ARBA" id="ARBA00031484"/>
    </source>
</evidence>
<dbReference type="PANTHER" id="PTHR47245:SF2">
    <property type="entry name" value="PEPTIDYL-PROLYL CIS-TRANS ISOMERASE HP_0175-RELATED"/>
    <property type="match status" value="1"/>
</dbReference>
<evidence type="ECO:0000256" key="1">
    <source>
        <dbReference type="ARBA" id="ARBA00000971"/>
    </source>
</evidence>
<comment type="similarity">
    <text evidence="2">Belongs to the PpiC/parvulin rotamase family.</text>
</comment>